<protein>
    <submittedName>
        <fullName evidence="1">Uncharacterized protein</fullName>
    </submittedName>
</protein>
<organism evidence="1">
    <name type="scientific">Salix viminalis</name>
    <name type="common">Common osier</name>
    <name type="synonym">Basket willow</name>
    <dbReference type="NCBI Taxonomy" id="40686"/>
    <lineage>
        <taxon>Eukaryota</taxon>
        <taxon>Viridiplantae</taxon>
        <taxon>Streptophyta</taxon>
        <taxon>Embryophyta</taxon>
        <taxon>Tracheophyta</taxon>
        <taxon>Spermatophyta</taxon>
        <taxon>Magnoliopsida</taxon>
        <taxon>eudicotyledons</taxon>
        <taxon>Gunneridae</taxon>
        <taxon>Pentapetalae</taxon>
        <taxon>rosids</taxon>
        <taxon>fabids</taxon>
        <taxon>Malpighiales</taxon>
        <taxon>Salicaceae</taxon>
        <taxon>Saliceae</taxon>
        <taxon>Salix</taxon>
    </lineage>
</organism>
<dbReference type="AlphaFoldDB" id="A0A6N2KYC1"/>
<accession>A0A6N2KYC1</accession>
<reference evidence="1" key="1">
    <citation type="submission" date="2019-03" db="EMBL/GenBank/DDBJ databases">
        <authorList>
            <person name="Mank J."/>
            <person name="Almeida P."/>
        </authorList>
    </citation>
    <scope>NUCLEOTIDE SEQUENCE</scope>
    <source>
        <strain evidence="1">78183</strain>
    </source>
</reference>
<name>A0A6N2KYC1_SALVM</name>
<gene>
    <name evidence="1" type="ORF">SVIM_LOCUS155901</name>
</gene>
<evidence type="ECO:0000313" key="1">
    <source>
        <dbReference type="EMBL" id="VFU33665.1"/>
    </source>
</evidence>
<dbReference type="EMBL" id="CAADRP010000924">
    <property type="protein sequence ID" value="VFU33665.1"/>
    <property type="molecule type" value="Genomic_DNA"/>
</dbReference>
<sequence>MDIKAKEKGVVEFKEVVKANKLVHIKLLYLHAKFEKDEIRKILVDNCIIRKIVKDFTPTRVMINWFLKEILQAK</sequence>
<proteinExistence type="predicted"/>